<evidence type="ECO:0000313" key="2">
    <source>
        <dbReference type="EMBL" id="CAI2364465.1"/>
    </source>
</evidence>
<reference evidence="2" key="1">
    <citation type="submission" date="2023-07" db="EMBL/GenBank/DDBJ databases">
        <authorList>
            <consortium name="AG Swart"/>
            <person name="Singh M."/>
            <person name="Singh A."/>
            <person name="Seah K."/>
            <person name="Emmerich C."/>
        </authorList>
    </citation>
    <scope>NUCLEOTIDE SEQUENCE</scope>
    <source>
        <strain evidence="2">DP1</strain>
    </source>
</reference>
<accession>A0AAD1U8P8</accession>
<protein>
    <submittedName>
        <fullName evidence="2">Uncharacterized protein</fullName>
    </submittedName>
</protein>
<comment type="caution">
    <text evidence="2">The sequence shown here is derived from an EMBL/GenBank/DDBJ whole genome shotgun (WGS) entry which is preliminary data.</text>
</comment>
<dbReference type="Proteomes" id="UP001295684">
    <property type="component" value="Unassembled WGS sequence"/>
</dbReference>
<evidence type="ECO:0000256" key="1">
    <source>
        <dbReference type="SAM" id="MobiDB-lite"/>
    </source>
</evidence>
<gene>
    <name evidence="2" type="ORF">ECRASSUSDP1_LOCUS5808</name>
</gene>
<organism evidence="2 3">
    <name type="scientific">Euplotes crassus</name>
    <dbReference type="NCBI Taxonomy" id="5936"/>
    <lineage>
        <taxon>Eukaryota</taxon>
        <taxon>Sar</taxon>
        <taxon>Alveolata</taxon>
        <taxon>Ciliophora</taxon>
        <taxon>Intramacronucleata</taxon>
        <taxon>Spirotrichea</taxon>
        <taxon>Hypotrichia</taxon>
        <taxon>Euplotida</taxon>
        <taxon>Euplotidae</taxon>
        <taxon>Moneuplotes</taxon>
    </lineage>
</organism>
<dbReference type="EMBL" id="CAMPGE010005618">
    <property type="protein sequence ID" value="CAI2364465.1"/>
    <property type="molecule type" value="Genomic_DNA"/>
</dbReference>
<proteinExistence type="predicted"/>
<dbReference type="AlphaFoldDB" id="A0AAD1U8P8"/>
<feature type="region of interest" description="Disordered" evidence="1">
    <location>
        <begin position="1"/>
        <end position="30"/>
    </location>
</feature>
<name>A0AAD1U8P8_EUPCR</name>
<evidence type="ECO:0000313" key="3">
    <source>
        <dbReference type="Proteomes" id="UP001295684"/>
    </source>
</evidence>
<keyword evidence="3" id="KW-1185">Reference proteome</keyword>
<sequence length="274" mass="32575">MEYSYPQKECPQKVDQKKRKRRPKCPEKKKQKLLEQKEKLRMDVINKGILRMVRRFFHRLFTERNNDVVQKRFINYEFSELIERIEQLLLDIGFSDDIHNLAIFLFKTFRISTKDIVEGSSTPYQDAEVVNAAMTNYTRAKYSLVNKCKYFRICLQYIYSGTLADKNIKCMNHLLQTEEKCIKGDREKYLETFESLNADIIKNPIKSFLTYKCVHFMGLRVGFLRRKCLIIIIKTQGKFIHTSFSLKPHFGLGLVSHNMNLYLHFSCILNNDIR</sequence>